<evidence type="ECO:0000256" key="2">
    <source>
        <dbReference type="ARBA" id="ARBA00023002"/>
    </source>
</evidence>
<dbReference type="STRING" id="880073.Cabys_4031"/>
<dbReference type="EMBL" id="CM001402">
    <property type="protein sequence ID" value="EHO40735.1"/>
    <property type="molecule type" value="Genomic_DNA"/>
</dbReference>
<evidence type="ECO:0000256" key="1">
    <source>
        <dbReference type="ARBA" id="ARBA00022505"/>
    </source>
</evidence>
<evidence type="ECO:0000313" key="5">
    <source>
        <dbReference type="EMBL" id="EHO40735.1"/>
    </source>
</evidence>
<dbReference type="KEGG" id="caby:Cabys_4031"/>
<dbReference type="EMBL" id="CP018099">
    <property type="protein sequence ID" value="APF20776.1"/>
    <property type="molecule type" value="Genomic_DNA"/>
</dbReference>
<accession>H1XWF3</accession>
<dbReference type="InterPro" id="IPR008274">
    <property type="entry name" value="AldOxase/xan_DH_MoCoBD1"/>
</dbReference>
<dbReference type="AlphaFoldDB" id="H1XWF3"/>
<dbReference type="Pfam" id="PF02738">
    <property type="entry name" value="MoCoBD_1"/>
    <property type="match status" value="1"/>
</dbReference>
<feature type="domain" description="Aldehyde oxidase/xanthine dehydrogenase a/b hammerhead" evidence="3">
    <location>
        <begin position="55"/>
        <end position="156"/>
    </location>
</feature>
<evidence type="ECO:0000259" key="3">
    <source>
        <dbReference type="SMART" id="SM01008"/>
    </source>
</evidence>
<keyword evidence="6" id="KW-1185">Reference proteome</keyword>
<dbReference type="eggNOG" id="COG1529">
    <property type="taxonomic scope" value="Bacteria"/>
</dbReference>
<dbReference type="Pfam" id="PF01315">
    <property type="entry name" value="Ald_Xan_dh_C"/>
    <property type="match status" value="1"/>
</dbReference>
<evidence type="ECO:0000313" key="7">
    <source>
        <dbReference type="Proteomes" id="UP000183868"/>
    </source>
</evidence>
<dbReference type="Proteomes" id="UP000004671">
    <property type="component" value="Chromosome"/>
</dbReference>
<keyword evidence="2" id="KW-0560">Oxidoreductase</keyword>
<organism evidence="5 6">
    <name type="scientific">Caldithrix abyssi DSM 13497</name>
    <dbReference type="NCBI Taxonomy" id="880073"/>
    <lineage>
        <taxon>Bacteria</taxon>
        <taxon>Pseudomonadati</taxon>
        <taxon>Calditrichota</taxon>
        <taxon>Calditrichia</taxon>
        <taxon>Calditrichales</taxon>
        <taxon>Calditrichaceae</taxon>
        <taxon>Caldithrix</taxon>
    </lineage>
</organism>
<dbReference type="InterPro" id="IPR046867">
    <property type="entry name" value="AldOxase/xan_DH_MoCoBD2"/>
</dbReference>
<dbReference type="SUPFAM" id="SSF54665">
    <property type="entry name" value="CO dehydrogenase molybdoprotein N-domain-like"/>
    <property type="match status" value="1"/>
</dbReference>
<dbReference type="RefSeq" id="WP_006927759.1">
    <property type="nucleotide sequence ID" value="NZ_CM001402.1"/>
</dbReference>
<name>H1XWF3_CALAY</name>
<dbReference type="HOGENOM" id="CLU_001681_2_2_0"/>
<evidence type="ECO:0000313" key="6">
    <source>
        <dbReference type="Proteomes" id="UP000004671"/>
    </source>
</evidence>
<dbReference type="Gene3D" id="3.90.1170.50">
    <property type="entry name" value="Aldehyde oxidase/xanthine dehydrogenase, a/b hammerhead"/>
    <property type="match status" value="1"/>
</dbReference>
<dbReference type="PANTHER" id="PTHR11908:SF132">
    <property type="entry name" value="ALDEHYDE OXIDASE 1-RELATED"/>
    <property type="match status" value="1"/>
</dbReference>
<reference evidence="5 6" key="1">
    <citation type="submission" date="2011-09" db="EMBL/GenBank/DDBJ databases">
        <title>The permanent draft genome of Caldithrix abyssi DSM 13497.</title>
        <authorList>
            <consortium name="US DOE Joint Genome Institute (JGI-PGF)"/>
            <person name="Lucas S."/>
            <person name="Han J."/>
            <person name="Lapidus A."/>
            <person name="Bruce D."/>
            <person name="Goodwin L."/>
            <person name="Pitluck S."/>
            <person name="Peters L."/>
            <person name="Kyrpides N."/>
            <person name="Mavromatis K."/>
            <person name="Ivanova N."/>
            <person name="Mikhailova N."/>
            <person name="Chertkov O."/>
            <person name="Detter J.C."/>
            <person name="Tapia R."/>
            <person name="Han C."/>
            <person name="Land M."/>
            <person name="Hauser L."/>
            <person name="Markowitz V."/>
            <person name="Cheng J.-F."/>
            <person name="Hugenholtz P."/>
            <person name="Woyke T."/>
            <person name="Wu D."/>
            <person name="Spring S."/>
            <person name="Brambilla E."/>
            <person name="Klenk H.-P."/>
            <person name="Eisen J.A."/>
        </authorList>
    </citation>
    <scope>NUCLEOTIDE SEQUENCE [LARGE SCALE GENOMIC DNA]</scope>
    <source>
        <strain evidence="5 6">DSM 13497</strain>
    </source>
</reference>
<dbReference type="FunCoup" id="H1XWF3">
    <property type="interactions" value="251"/>
</dbReference>
<proteinExistence type="predicted"/>
<dbReference type="GO" id="GO:0005506">
    <property type="term" value="F:iron ion binding"/>
    <property type="evidence" value="ECO:0007669"/>
    <property type="project" value="InterPro"/>
</dbReference>
<dbReference type="GO" id="GO:0016491">
    <property type="term" value="F:oxidoreductase activity"/>
    <property type="evidence" value="ECO:0007669"/>
    <property type="project" value="UniProtKB-KW"/>
</dbReference>
<dbReference type="OrthoDB" id="8428274at2"/>
<dbReference type="InParanoid" id="H1XWF3"/>
<sequence length="764" mass="83732">MAENKIIKSKYFFEEEEIEQLAEVSTHQYRPWEKNEKLKVVGKGLPRLDGYDKVSGSAVYTFDVILPRMAHAATLRCPHPHARIKSIDTSEAEKLKGVLGILTHENAPRIEWYGRSFLFDPHLRYEGDEVACVVAESERIARQAVRSIKVEYEILPFVVDAQQALQKNAPQLYEDGNLMRGKPSKYERGDLEKGLQEADVVLERRFDTQVVVHNPTEPHVSVVKWDGDHLTIWDSTQGVFSVRSRVASVLGLPESNVRVIKKYMGGGFGAKLEAGKYTVMAALLARQIGRPVRIALDRREMNLAVGNRPDSYQTLKAGVKKDGTLTALYLKSIGSAGAYPAGTGCAWPLRSMYACPNVKVEEYSVYINAGRARAYRAPGHVQGFFALEQLIDELAEKVGMDPLEFRLKNYADKEPNWNIPYTTKLLKEAYLKGAKAIGWERRNKTPGEQPGPVKTGIGMSSQIWWGGGGPPAYANLKLNRDGSVQIIAGSQDLGTGTYTILAQVAAEVLDIPVEKIEVILGDTDVAPYCGSSGGSTTAPSVSPAVRDAAEQMKAKLFSAAAAHLGVPESQLKYAGGKFYSAGEKSASLDIGQLARKMGERVLVTTGRREANPEGYAVNTFGVQFAEVEVDTETGKIRVKKIVAAYDLGRVLNRQMLDNQIHGGIIQGLGYALFEERLIDRNIGKLVNANLHDYKIPTIKDTPEIEIYIVSEGDEKLSNTGVKGVGEPAIIPTPAAIANAVYNAIGVRMTSLPMTPDKVLMALQS</sequence>
<dbReference type="Proteomes" id="UP000183868">
    <property type="component" value="Chromosome"/>
</dbReference>
<dbReference type="Pfam" id="PF20256">
    <property type="entry name" value="MoCoBD_2"/>
    <property type="match status" value="1"/>
</dbReference>
<dbReference type="InterPro" id="IPR000674">
    <property type="entry name" value="Ald_Oxase/Xan_DH_a/b"/>
</dbReference>
<dbReference type="SMART" id="SM01008">
    <property type="entry name" value="Ald_Xan_dh_C"/>
    <property type="match status" value="1"/>
</dbReference>
<dbReference type="PaxDb" id="880073-Calab_1107"/>
<dbReference type="SUPFAM" id="SSF56003">
    <property type="entry name" value="Molybdenum cofactor-binding domain"/>
    <property type="match status" value="1"/>
</dbReference>
<evidence type="ECO:0000313" key="4">
    <source>
        <dbReference type="EMBL" id="APF20776.1"/>
    </source>
</evidence>
<protein>
    <submittedName>
        <fullName evidence="5">Aldehyde oxidase and xanthine dehydrogenase molybdopterin binding</fullName>
    </submittedName>
    <submittedName>
        <fullName evidence="4">Xanthine dehydrogenase YagR molybdenum-binding subunit</fullName>
    </submittedName>
</protein>
<dbReference type="InterPro" id="IPR036856">
    <property type="entry name" value="Ald_Oxase/Xan_DH_a/b_sf"/>
</dbReference>
<gene>
    <name evidence="4" type="primary">yagR</name>
    <name evidence="4" type="ORF">Cabys_4031</name>
    <name evidence="5" type="ORF">Calab_1107</name>
</gene>
<dbReference type="PANTHER" id="PTHR11908">
    <property type="entry name" value="XANTHINE DEHYDROGENASE"/>
    <property type="match status" value="1"/>
</dbReference>
<reference evidence="4 7" key="2">
    <citation type="submission" date="2016-11" db="EMBL/GenBank/DDBJ databases">
        <title>Genomic analysis of Caldithrix abyssi and proposal of a novel bacterial phylum Caldithrichaeota.</title>
        <authorList>
            <person name="Kublanov I."/>
            <person name="Sigalova O."/>
            <person name="Gavrilov S."/>
            <person name="Lebedinsky A."/>
            <person name="Ivanova N."/>
            <person name="Daum C."/>
            <person name="Reddy T."/>
            <person name="Klenk H.P."/>
            <person name="Goker M."/>
            <person name="Reva O."/>
            <person name="Miroshnichenko M."/>
            <person name="Kyprides N."/>
            <person name="Woyke T."/>
            <person name="Gelfand M."/>
        </authorList>
    </citation>
    <scope>NUCLEOTIDE SEQUENCE [LARGE SCALE GENOMIC DNA]</scope>
    <source>
        <strain evidence="4 7">LF13</strain>
    </source>
</reference>
<dbReference type="InterPro" id="IPR037165">
    <property type="entry name" value="AldOxase/xan_DH_Mopterin-bd_sf"/>
</dbReference>
<dbReference type="Gene3D" id="3.30.365.10">
    <property type="entry name" value="Aldehyde oxidase/xanthine dehydrogenase, molybdopterin binding domain"/>
    <property type="match status" value="4"/>
</dbReference>
<dbReference type="InterPro" id="IPR016208">
    <property type="entry name" value="Ald_Oxase/xanthine_DH-like"/>
</dbReference>
<keyword evidence="1" id="KW-0500">Molybdenum</keyword>